<dbReference type="SUPFAM" id="SSF52540">
    <property type="entry name" value="P-loop containing nucleoside triphosphate hydrolases"/>
    <property type="match status" value="2"/>
</dbReference>
<comment type="caution">
    <text evidence="4">The sequence shown here is derived from an EMBL/GenBank/DDBJ whole genome shotgun (WGS) entry which is preliminary data.</text>
</comment>
<dbReference type="PANTHER" id="PTHR22605:SF1">
    <property type="entry name" value="RZ-TYPE DOMAIN-CONTAINING PROTEIN"/>
    <property type="match status" value="1"/>
</dbReference>
<feature type="coiled-coil region" evidence="1">
    <location>
        <begin position="3358"/>
        <end position="3385"/>
    </location>
</feature>
<keyword evidence="5" id="KW-1185">Reference proteome</keyword>
<feature type="region of interest" description="Disordered" evidence="2">
    <location>
        <begin position="4478"/>
        <end position="4515"/>
    </location>
</feature>
<dbReference type="GO" id="GO:0004842">
    <property type="term" value="F:ubiquitin-protein transferase activity"/>
    <property type="evidence" value="ECO:0007669"/>
    <property type="project" value="InterPro"/>
</dbReference>
<protein>
    <recommendedName>
        <fullName evidence="3">AAA+ ATPase domain-containing protein</fullName>
    </recommendedName>
</protein>
<evidence type="ECO:0000313" key="4">
    <source>
        <dbReference type="EMBL" id="CAG9330731.1"/>
    </source>
</evidence>
<gene>
    <name evidence="4" type="ORF">BSTOLATCC_MIC52147</name>
</gene>
<accession>A0AAU9JZ05</accession>
<evidence type="ECO:0000256" key="1">
    <source>
        <dbReference type="SAM" id="Coils"/>
    </source>
</evidence>
<organism evidence="4 5">
    <name type="scientific">Blepharisma stoltei</name>
    <dbReference type="NCBI Taxonomy" id="1481888"/>
    <lineage>
        <taxon>Eukaryota</taxon>
        <taxon>Sar</taxon>
        <taxon>Alveolata</taxon>
        <taxon>Ciliophora</taxon>
        <taxon>Postciliodesmatophora</taxon>
        <taxon>Heterotrichea</taxon>
        <taxon>Heterotrichida</taxon>
        <taxon>Blepharismidae</taxon>
        <taxon>Blepharisma</taxon>
    </lineage>
</organism>
<dbReference type="GO" id="GO:0016887">
    <property type="term" value="F:ATP hydrolysis activity"/>
    <property type="evidence" value="ECO:0007669"/>
    <property type="project" value="InterPro"/>
</dbReference>
<dbReference type="Proteomes" id="UP001162131">
    <property type="component" value="Unassembled WGS sequence"/>
</dbReference>
<dbReference type="SMART" id="SM00382">
    <property type="entry name" value="AAA"/>
    <property type="match status" value="2"/>
</dbReference>
<dbReference type="Gene3D" id="3.40.50.300">
    <property type="entry name" value="P-loop containing nucleotide triphosphate hydrolases"/>
    <property type="match status" value="1"/>
</dbReference>
<dbReference type="InterPro" id="IPR027417">
    <property type="entry name" value="P-loop_NTPase"/>
</dbReference>
<feature type="domain" description="AAA+ ATPase" evidence="3">
    <location>
        <begin position="1838"/>
        <end position="1968"/>
    </location>
</feature>
<reference evidence="4" key="1">
    <citation type="submission" date="2021-09" db="EMBL/GenBank/DDBJ databases">
        <authorList>
            <consortium name="AG Swart"/>
            <person name="Singh M."/>
            <person name="Singh A."/>
            <person name="Seah K."/>
            <person name="Emmerich C."/>
        </authorList>
    </citation>
    <scope>NUCLEOTIDE SEQUENCE</scope>
    <source>
        <strain evidence="4">ATCC30299</strain>
    </source>
</reference>
<feature type="domain" description="AAA+ ATPase" evidence="3">
    <location>
        <begin position="2223"/>
        <end position="2360"/>
    </location>
</feature>
<proteinExistence type="predicted"/>
<feature type="compositionally biased region" description="Acidic residues" evidence="2">
    <location>
        <begin position="4485"/>
        <end position="4515"/>
    </location>
</feature>
<dbReference type="InterPro" id="IPR003593">
    <property type="entry name" value="AAA+_ATPase"/>
</dbReference>
<evidence type="ECO:0000256" key="2">
    <source>
        <dbReference type="SAM" id="MobiDB-lite"/>
    </source>
</evidence>
<dbReference type="InterPro" id="IPR031248">
    <property type="entry name" value="RNF213"/>
</dbReference>
<sequence>MEADSETKESAVDIKNNVEGEFSSGVLSGVLSAGRMVFNSAKKISSVISNVYYNEKGMSDEQIPFEFLDIHSQDVKNSEKIIKFNKETLNGYKYVFVLYNLPDKWLADFKLVASFVSRERKMQRFALEYINNDKKLFSTNDKLRLFILKHQNLDSEFTLKFIKTGSIKNLVLPDERHRHFDQSSYQFVFNLDISNKNKKNKPSGRPRSSNLYMLFYFSVYLFSETDWEKTVPTLLDCYKRDCELNHLDQDEHIEETIRFLFFILEKVLMCSSSLELKLEIVLGYFSCLPTDIFLKFDFFGKEILFSMVTPAIHQNLRPKIDCGIASLVALAFKSRSAKWIEFCQFIEDSNEFLKLIKLFDKNKIKLQDDEYDVFANRILNFSPDYRLWLELELNILVLSPSIYLKKAYLFMKKYKEIEENIIIASINKYFGANKIKLKEISEIFSTLHILECPKFNLLILASNLKIIIQRYFKYFKYSKDKIKYLKDIFNKKSNEPLCGLSPYQLCHNIISDSLELVSFSELFRNFELSQGDWQILFDLWLNNYEFKKIENICELILDIDEFFCLIKDSSQKLLLSIKFGDKLQWEKERNTELVNLARYFDNCKEKLIKIKYISFVCNNIINNLAKDDLDKFTKDIMNSEIFKIFQKYLEFSLDTDIEEKILAGIISDHALLKLITYKEYLQNTAEFCKLSQIISNLWSLINENKIKINSLGKISHQNDMQRYHFLWLINQFQDQTEANFEIILNDRLCKYNEIAETVVWMDKLIDFLCKDKNLQEISLMKKEYEKYTEKSLPEFSFSLKSKPLRVLAMKTKNIIDSKLYNNEYLNLISSRGIINSSSILSIANEALENVKESLRSIIDASPNLLIKGKDVAYLLREDSHRISEILLFLFDKKEHDKIEQLMLSLDLLKLREKIMEKSDLLKKLEIIIIAEENTFLSYLDLPTSIYNHESLSDLLEKKEEIRNLNEKLTMGIDDSKVFSVIKEMVESPDLWNLIREIERGVINQLKIKYDLFGKDFNSIQIVLDLETAWNLFTNIYKLSSIDSPDKYVLLFQAIQNSIEETKLIDEVISHCRINLNFLRKLKESLYESENTKIKQISSILAKSTLQFNFVENEFHMILFSSSDKFNQRSLVDVKDWAVLFNRKVDEENQYSKFACLIEDCMKILFYLNSLYGLGFLKEIIPPEVEIEEEKVFCREGENSGIICVEDYQNMLKDRYSEWLNTLEQCYKNSYLLTFLKGRDFWIFKNFFNSGKISHKLMHLMGFMNIKVKEYCEIQGSPNKQLQNLSKILESYNEKPTKANKFQRYFPFIVCSKTLYGIIKIFKNSVPSASQILFCHEFTEWKDIISFVYRSVTDPNKRLHILVHCENLRTGVQNAFLILFDKLLNDSQLKFKFGAISLDDNSSIGAYFKNSSKTNIIDCDIKQDEVENTIKKSNIKKAFVYCSKRAGIGKTTAIRNIAKHFNKKFVTFNIAGNVNIVKLCKRLSEIKMPSESDLYFQISHISNPEIANEILINICLFRVLNYSDYLIVFPDKIDIYIEVASTHNGWLYESIDYLKYCETKTVSLRIEHLDVESNIPKCERLVHNLVRYAWNNWYQVDLREKDFNRTAIRWLWQNYDNLLSNENLPLIQLKVFFTLLSTLINNFDKGFEKILPLGQKERRSIFSMNSEKPIEINELKKEVFRGYLETAKDLAFSSANIIERKQSKEWNILHKKTKLDYQDQEEIGSQHILNWQSYHQSLIIFNEEGNYAILSKNTAQESDTVWKLQYALSNQNEKASNVIKGFKEGLYSKENYSKLLSSELLAKLKQFFRNENSSVYYKNYVLTPDNYLKMHLIYLKAAAKIPIIIIGDTGCGKSALIKFLVTEILVNQNFKKIDIHNGTTIEMIKQSIEEVEHEAADTPAWDTWVLFDEFNTTENVGIICDIMCSRKFEGKNLPKNINFIGTCNPYRVSRKKIENIGIKSKRVDPENLKLVHHVKPLPMTMLKYAWDFGSLTKEDFKQYTLSMLEVSYQETVFTQFIWKLICLLKLKIPKNPFLYKNAIKQYQNMLEWKYDLLCGSKNLLVEMICKAHEYLPKTEDESISLRDVARFIKIKSWFSKSIEEKRKYLKNTRYLANETNYNLKIKDFEIDEELRAGILSFCVCYYLRIFSKKSRKAFLEHIVDQLNRDKNLKIEYPRLDQFLTTDVILSILESEQDDLIARMELTKGIAINKPLKENIFCMIVCILNQIPLLICGKPGSSKSLSIELVFANLKGVQSYDPYFKTLPVLTEVPFQGSDSCKSEEINEIFSQANNYLDSSREKGATDIPVIVFDEIGLAEISKYNPLKVLHNLLEIENIHIGFVGISNWKLDASKMNRALFLAREDPGVDDLCDTANSIYSFYSNEKPYQKIIEDLSYWYYKLKEHFKPMHCNNEFYGLRDFYHLIKRVSKELTNPIGDYEKVFEIVKLSVERNFGGLKNEDNHIEALSNPWNGYLWESSKRYSTIDLINDNLNEHIKGSSNGIIPRYLMIVGNSRFGICAIERILNSRLPLRKVMIGSCLKNDINNEKSAFQSLTDIILYMSTGRTVILKGMDQIYTALYDLFNQHFQWSGPSRYCKVALSSTNNSYCFVHPNFYTIVFLDEEEAKESDPPFLNRFEKHYLDINSLLSNKNSIEILKDLTNWVKIFKKQKGNRAELLKINNLFPIYSAETLSLMIYSSRYENQEEILKDCKLQLLNSASSIVMILSHQLINDTEEKVFIIDNWMKLHSAENSFISTLNLMVNDNCDKKKLLAFTFDNAQIWSTLNDTDPDLLACTSINKFHDYSAEAELCKSIENYFKEPNKKLYILEIDFSSENQHILMVKHIIDGIEEKYRKVKNFVIMGRMISNLEYREFIFYFEDWQMKMFEEIKRTSEFDISALLLKDTKKLIEENEIFEFETNICDLTINCMLKFKYNDENIDEHIGTVIEKVRESQDFIKLLKTKVYNQLENLKDWKSEILSENEIVKDFKNLKAYMQGFLSNEIEKELASILHHLENKGSLKSFLNLSGKKEKADFSYWLNAFENSNFEKIAVSSYQNNTEVEKTPNLSFLFSVDEYKLISKLYKQYGEIGQQSKKKLQMSIFQREFEKNSAYKKRLCAINEDSDAQEFYFSDLIKIYLFKNKIDQEYEKIILAMTENLRISNSHFCEKLIAYKRFEAAFIYISNIVKYSRININITLPSSIPENPLNNLIEHAISKTIDRVLTKPNGKKRAILGRILDNLISLNACCPSIVFENQELLEFWHAFLAMVNNTNFQGQITDIKNKIQNNCTYVFNPEFIKAALDYSELIFQNNPKENDVEVFKFRAAFYKILICKDHSAISQIIKEINSTGLWRHSTKLLREMYEKSNIKSKIANLNKMIDENEVNLVQERNEYLKEIEKNTTYGSKFSVLFADLIYKISDKIQIDEEEYAMNKLHYYRTILKTWKKRFLFYIEKLNCNEPIYTVIYSVQIRIFLESYSYLLLKGNGSLTEPEKAIMSETGTILVQAPISKTLRFYCIKQMKQISKWDKDGVYHYLESHKHIEWINRIEDIPAPSNSLEIFPFYTECIDYYKDITNIINKILINSDCQDLNSIIQEGLNNPNVKLAIAQAFLNEVFMHHPLEISATNNLNQWLERNESLITENLGEVFFSLLKMLLNNSFPQDSLFQFNVIRNKNNDQKLLILLTIFIITVSFGNCQNPISGVFFNDKRKILYNDISIQLNQMFVFAAELSPSYNYNKEKLDNWSNFISPSHSWWLKGSTYKCSENCSYIYTIPGDGYPRHYFKCGKCNKMCGGENKKLFKRDGHKNISHKEARKIMINAAYEEKLEEDNMRGCRFFSRKNKTLYIRYCKEITARVLHLILGTSIYGFKCLNLANLEKIFDSNGLNPEIYLKESIENDFKMILELLQAEDSHIWMYNILSKLPQFLYENNYLPFNSDIRKTFEELFEIQIIQPNIDHRKSSSIADYQRNFRFLFNEKVSDLDIIDEKVVTDLPLEKLFRVINKPTFCKMEQNFRLNDLAKEYPIINEYLQSFSEIQKLEALYPIIEFTNYLLDKYNYCYTRDECTKMRISDIIDAISDENEKNHFIDLFESFTSAWKSVNLCSVSNEENIEKNQISSSSYLNFFLIDQASNQGKLLKFALTELAGIQNKILAQICGSIRGSKYMVYIDKAKFGIQEIKLKNILEIKSLKRRYCYFCSLNNPSFGKGCETIYDYERISANLSADLGSVKYLDTSVVRCIQYQNEILKSDIIEEIEKRIPQNYKFEENDNDAVRSYKKKVDKTQDGNESCDKLKNCLRHLINLICILRNSTKTPDLSIKDYCSNLNLKHFAAFFKDEGISDIKLSHIVKLYQKIESYYFPWHIEKYMKIEYKLESFTRGATSRSNRERIMEQMKLTIENFKNTSKPHCDCRNLKTFIKRFIMRCLPAGIDPKDPISLYVTRTDLWKSSYKIEELEILKVRFSNEIYASFSLLFYEVVQQELSNQRMSDEGISFEINEDIDEGEESEEESEESEEDEESDYDSPRY</sequence>
<dbReference type="PANTHER" id="PTHR22605">
    <property type="entry name" value="RZ-TYPE DOMAIN-CONTAINING PROTEIN"/>
    <property type="match status" value="1"/>
</dbReference>
<name>A0AAU9JZ05_9CILI</name>
<evidence type="ECO:0000313" key="5">
    <source>
        <dbReference type="Proteomes" id="UP001162131"/>
    </source>
</evidence>
<evidence type="ECO:0000259" key="3">
    <source>
        <dbReference type="SMART" id="SM00382"/>
    </source>
</evidence>
<dbReference type="EMBL" id="CAJZBQ010000052">
    <property type="protein sequence ID" value="CAG9330731.1"/>
    <property type="molecule type" value="Genomic_DNA"/>
</dbReference>
<keyword evidence="1" id="KW-0175">Coiled coil</keyword>